<feature type="compositionally biased region" description="Basic and acidic residues" evidence="6">
    <location>
        <begin position="48"/>
        <end position="64"/>
    </location>
</feature>
<evidence type="ECO:0000256" key="3">
    <source>
        <dbReference type="ARBA" id="ARBA00022630"/>
    </source>
</evidence>
<dbReference type="EMBL" id="JAQQWK010000010">
    <property type="protein sequence ID" value="KAK8029754.1"/>
    <property type="molecule type" value="Genomic_DNA"/>
</dbReference>
<evidence type="ECO:0000256" key="2">
    <source>
        <dbReference type="ARBA" id="ARBA00005179"/>
    </source>
</evidence>
<evidence type="ECO:0000313" key="10">
    <source>
        <dbReference type="Proteomes" id="UP001444661"/>
    </source>
</evidence>
<accession>A0ABR1SD42</accession>
<feature type="transmembrane region" description="Helical" evidence="7">
    <location>
        <begin position="7"/>
        <end position="26"/>
    </location>
</feature>
<dbReference type="Pfam" id="PF21274">
    <property type="entry name" value="Rng_hyd_C"/>
    <property type="match status" value="1"/>
</dbReference>
<dbReference type="InterPro" id="IPR002938">
    <property type="entry name" value="FAD-bd"/>
</dbReference>
<dbReference type="PANTHER" id="PTHR43004">
    <property type="entry name" value="TRK SYSTEM POTASSIUM UPTAKE PROTEIN"/>
    <property type="match status" value="1"/>
</dbReference>
<dbReference type="InterPro" id="IPR050641">
    <property type="entry name" value="RIFMO-like"/>
</dbReference>
<evidence type="ECO:0000256" key="7">
    <source>
        <dbReference type="SAM" id="Phobius"/>
    </source>
</evidence>
<dbReference type="Pfam" id="PF01494">
    <property type="entry name" value="FAD_binding_3"/>
    <property type="match status" value="2"/>
</dbReference>
<comment type="pathway">
    <text evidence="2">Secondary metabolite biosynthesis.</text>
</comment>
<keyword evidence="5" id="KW-0560">Oxidoreductase</keyword>
<evidence type="ECO:0000313" key="9">
    <source>
        <dbReference type="EMBL" id="KAK8029754.1"/>
    </source>
</evidence>
<evidence type="ECO:0000256" key="6">
    <source>
        <dbReference type="SAM" id="MobiDB-lite"/>
    </source>
</evidence>
<keyword evidence="3" id="KW-0285">Flavoprotein</keyword>
<evidence type="ECO:0000256" key="5">
    <source>
        <dbReference type="ARBA" id="ARBA00023002"/>
    </source>
</evidence>
<gene>
    <name evidence="9" type="ORF">PG993_011045</name>
</gene>
<evidence type="ECO:0000256" key="4">
    <source>
        <dbReference type="ARBA" id="ARBA00022827"/>
    </source>
</evidence>
<dbReference type="Gene3D" id="3.40.30.120">
    <property type="match status" value="1"/>
</dbReference>
<dbReference type="Gene3D" id="3.50.50.60">
    <property type="entry name" value="FAD/NAD(P)-binding domain"/>
    <property type="match status" value="2"/>
</dbReference>
<proteinExistence type="predicted"/>
<dbReference type="InterPro" id="IPR036188">
    <property type="entry name" value="FAD/NAD-bd_sf"/>
</dbReference>
<protein>
    <submittedName>
        <fullName evidence="9">FAD binding domain-containing protein</fullName>
    </submittedName>
</protein>
<organism evidence="9 10">
    <name type="scientific">Apiospora rasikravindrae</name>
    <dbReference type="NCBI Taxonomy" id="990691"/>
    <lineage>
        <taxon>Eukaryota</taxon>
        <taxon>Fungi</taxon>
        <taxon>Dikarya</taxon>
        <taxon>Ascomycota</taxon>
        <taxon>Pezizomycotina</taxon>
        <taxon>Sordariomycetes</taxon>
        <taxon>Xylariomycetidae</taxon>
        <taxon>Amphisphaeriales</taxon>
        <taxon>Apiosporaceae</taxon>
        <taxon>Apiospora</taxon>
    </lineage>
</organism>
<keyword evidence="7" id="KW-0472">Membrane</keyword>
<dbReference type="PANTHER" id="PTHR43004:SF19">
    <property type="entry name" value="BINDING MONOOXYGENASE, PUTATIVE (JCVI)-RELATED"/>
    <property type="match status" value="1"/>
</dbReference>
<keyword evidence="10" id="KW-1185">Reference proteome</keyword>
<reference evidence="9 10" key="1">
    <citation type="submission" date="2023-01" db="EMBL/GenBank/DDBJ databases">
        <title>Analysis of 21 Apiospora genomes using comparative genomics revels a genus with tremendous synthesis potential of carbohydrate active enzymes and secondary metabolites.</title>
        <authorList>
            <person name="Sorensen T."/>
        </authorList>
    </citation>
    <scope>NUCLEOTIDE SEQUENCE [LARGE SCALE GENOMIC DNA]</scope>
    <source>
        <strain evidence="9 10">CBS 33761</strain>
    </source>
</reference>
<dbReference type="SUPFAM" id="SSF51905">
    <property type="entry name" value="FAD/NAD(P)-binding domain"/>
    <property type="match status" value="1"/>
</dbReference>
<dbReference type="Proteomes" id="UP001444661">
    <property type="component" value="Unassembled WGS sequence"/>
</dbReference>
<feature type="region of interest" description="Disordered" evidence="6">
    <location>
        <begin position="38"/>
        <end position="64"/>
    </location>
</feature>
<dbReference type="Gene3D" id="3.30.9.10">
    <property type="entry name" value="D-Amino Acid Oxidase, subunit A, domain 2"/>
    <property type="match status" value="1"/>
</dbReference>
<sequence length="350" mass="37597">MTESLQTSVIILGGSIVGLSSALFLAQRGVPCILIERHPGSSPHPPRHGLDAPHHGAVPDDPAHASLDDAGRKALIRHAIGSDEEIEILAQGTWALWGSIADAFADKSLRAFLAGDAAHALPPNRGGYGANTGIADAHNLVCKLEAVLAGRTDRTLLGTYDAERRAVALVRHDQIFAREDYRKYVADSAWLAERRKGGMGDIEVLDDVAMELGQIYRSSGVMVKNGEESRWALAKTPAEWKGQPGTRAPHIWVQRNEEVISSLDLFCAGWVLLSEDGGLIERLGAVAGLECVLVGQDVQEVEEGNFEAAFGVDKYGAVLVRPDGYIAARWGSGSSAEDINRMYILVSYAS</sequence>
<feature type="domain" description="FAD-binding" evidence="8">
    <location>
        <begin position="7"/>
        <end position="49"/>
    </location>
</feature>
<keyword evidence="4" id="KW-0274">FAD</keyword>
<keyword evidence="7" id="KW-1133">Transmembrane helix</keyword>
<feature type="domain" description="FAD-binding" evidence="8">
    <location>
        <begin position="78"/>
        <end position="168"/>
    </location>
</feature>
<comment type="cofactor">
    <cofactor evidence="1">
        <name>FAD</name>
        <dbReference type="ChEBI" id="CHEBI:57692"/>
    </cofactor>
</comment>
<evidence type="ECO:0000256" key="1">
    <source>
        <dbReference type="ARBA" id="ARBA00001974"/>
    </source>
</evidence>
<comment type="caution">
    <text evidence="9">The sequence shown here is derived from an EMBL/GenBank/DDBJ whole genome shotgun (WGS) entry which is preliminary data.</text>
</comment>
<evidence type="ECO:0000259" key="8">
    <source>
        <dbReference type="Pfam" id="PF01494"/>
    </source>
</evidence>
<keyword evidence="7" id="KW-0812">Transmembrane</keyword>
<name>A0ABR1SD42_9PEZI</name>